<feature type="transmembrane region" description="Helical" evidence="8">
    <location>
        <begin position="60"/>
        <end position="77"/>
    </location>
</feature>
<evidence type="ECO:0000313" key="10">
    <source>
        <dbReference type="Proteomes" id="UP000198724"/>
    </source>
</evidence>
<comment type="subcellular location">
    <subcellularLocation>
        <location evidence="1">Cell membrane</location>
        <topology evidence="1">Multi-pass membrane protein</topology>
    </subcellularLocation>
</comment>
<dbReference type="Gene3D" id="1.10.3860.10">
    <property type="entry name" value="Sodium:dicarboxylate symporter"/>
    <property type="match status" value="1"/>
</dbReference>
<evidence type="ECO:0000256" key="2">
    <source>
        <dbReference type="ARBA" id="ARBA00022448"/>
    </source>
</evidence>
<keyword evidence="7 8" id="KW-0472">Membrane</keyword>
<gene>
    <name evidence="9" type="ORF">SAMN05421739_106215</name>
</gene>
<dbReference type="RefSeq" id="WP_092104255.1">
    <property type="nucleotide sequence ID" value="NZ_FOOT01000006.1"/>
</dbReference>
<dbReference type="Proteomes" id="UP000198724">
    <property type="component" value="Unassembled WGS sequence"/>
</dbReference>
<accession>A0A1I2XSG7</accession>
<dbReference type="GO" id="GO:0006835">
    <property type="term" value="P:dicarboxylic acid transport"/>
    <property type="evidence" value="ECO:0007669"/>
    <property type="project" value="TreeGrafter"/>
</dbReference>
<evidence type="ECO:0000256" key="8">
    <source>
        <dbReference type="SAM" id="Phobius"/>
    </source>
</evidence>
<dbReference type="InterPro" id="IPR001991">
    <property type="entry name" value="Na-dicarboxylate_symporter"/>
</dbReference>
<dbReference type="GO" id="GO:0015293">
    <property type="term" value="F:symporter activity"/>
    <property type="evidence" value="ECO:0007669"/>
    <property type="project" value="UniProtKB-KW"/>
</dbReference>
<dbReference type="GO" id="GO:0005886">
    <property type="term" value="C:plasma membrane"/>
    <property type="evidence" value="ECO:0007669"/>
    <property type="project" value="UniProtKB-SubCell"/>
</dbReference>
<keyword evidence="2" id="KW-0813">Transport</keyword>
<organism evidence="9 10">
    <name type="scientific">Pontibacter chinhatensis</name>
    <dbReference type="NCBI Taxonomy" id="1436961"/>
    <lineage>
        <taxon>Bacteria</taxon>
        <taxon>Pseudomonadati</taxon>
        <taxon>Bacteroidota</taxon>
        <taxon>Cytophagia</taxon>
        <taxon>Cytophagales</taxon>
        <taxon>Hymenobacteraceae</taxon>
        <taxon>Pontibacter</taxon>
    </lineage>
</organism>
<feature type="transmembrane region" description="Helical" evidence="8">
    <location>
        <begin position="35"/>
        <end position="53"/>
    </location>
</feature>
<proteinExistence type="predicted"/>
<evidence type="ECO:0000256" key="7">
    <source>
        <dbReference type="ARBA" id="ARBA00023136"/>
    </source>
</evidence>
<evidence type="ECO:0000256" key="5">
    <source>
        <dbReference type="ARBA" id="ARBA00022847"/>
    </source>
</evidence>
<evidence type="ECO:0000256" key="6">
    <source>
        <dbReference type="ARBA" id="ARBA00022989"/>
    </source>
</evidence>
<dbReference type="InterPro" id="IPR018107">
    <property type="entry name" value="Na-dicarboxylate_symporter_CS"/>
</dbReference>
<dbReference type="STRING" id="1436961.SAMN05421739_106215"/>
<feature type="transmembrane region" description="Helical" evidence="8">
    <location>
        <begin position="352"/>
        <end position="371"/>
    </location>
</feature>
<keyword evidence="6 8" id="KW-1133">Transmembrane helix</keyword>
<protein>
    <submittedName>
        <fullName evidence="9">Proton glutamate symport protein</fullName>
    </submittedName>
</protein>
<dbReference type="InterPro" id="IPR036458">
    <property type="entry name" value="Na:dicarbo_symporter_sf"/>
</dbReference>
<feature type="transmembrane region" description="Helical" evidence="8">
    <location>
        <begin position="194"/>
        <end position="211"/>
    </location>
</feature>
<dbReference type="PROSITE" id="PS00714">
    <property type="entry name" value="NA_DICARBOXYL_SYMP_2"/>
    <property type="match status" value="1"/>
</dbReference>
<dbReference type="PRINTS" id="PR00173">
    <property type="entry name" value="EDTRNSPORT"/>
</dbReference>
<dbReference type="EMBL" id="FOOT01000006">
    <property type="protein sequence ID" value="SFH16413.1"/>
    <property type="molecule type" value="Genomic_DNA"/>
</dbReference>
<dbReference type="PANTHER" id="PTHR42865:SF7">
    <property type="entry name" value="PROTON_GLUTAMATE-ASPARTATE SYMPORTER"/>
    <property type="match status" value="1"/>
</dbReference>
<dbReference type="OrthoDB" id="9768885at2"/>
<reference evidence="10" key="1">
    <citation type="submission" date="2016-10" db="EMBL/GenBank/DDBJ databases">
        <authorList>
            <person name="Varghese N."/>
            <person name="Submissions S."/>
        </authorList>
    </citation>
    <scope>NUCLEOTIDE SEQUENCE [LARGE SCALE GENOMIC DNA]</scope>
    <source>
        <strain evidence="10">LP51</strain>
    </source>
</reference>
<evidence type="ECO:0000256" key="3">
    <source>
        <dbReference type="ARBA" id="ARBA00022475"/>
    </source>
</evidence>
<dbReference type="FunFam" id="1.10.3860.10:FF:000001">
    <property type="entry name" value="C4-dicarboxylate transport protein"/>
    <property type="match status" value="1"/>
</dbReference>
<evidence type="ECO:0000256" key="4">
    <source>
        <dbReference type="ARBA" id="ARBA00022692"/>
    </source>
</evidence>
<dbReference type="PANTHER" id="PTHR42865">
    <property type="entry name" value="PROTON/GLUTAMATE-ASPARTATE SYMPORTER"/>
    <property type="match status" value="1"/>
</dbReference>
<keyword evidence="10" id="KW-1185">Reference proteome</keyword>
<feature type="transmembrane region" description="Helical" evidence="8">
    <location>
        <begin position="128"/>
        <end position="147"/>
    </location>
</feature>
<keyword evidence="5" id="KW-0769">Symport</keyword>
<feature type="transmembrane region" description="Helical" evidence="8">
    <location>
        <begin position="264"/>
        <end position="290"/>
    </location>
</feature>
<feature type="transmembrane region" description="Helical" evidence="8">
    <location>
        <begin position="236"/>
        <end position="258"/>
    </location>
</feature>
<evidence type="ECO:0000256" key="1">
    <source>
        <dbReference type="ARBA" id="ARBA00004651"/>
    </source>
</evidence>
<keyword evidence="4 8" id="KW-0812">Transmembrane</keyword>
<name>A0A1I2XSG7_9BACT</name>
<feature type="transmembrane region" description="Helical" evidence="8">
    <location>
        <begin position="391"/>
        <end position="417"/>
    </location>
</feature>
<keyword evidence="3" id="KW-1003">Cell membrane</keyword>
<evidence type="ECO:0000313" key="9">
    <source>
        <dbReference type="EMBL" id="SFH16413.1"/>
    </source>
</evidence>
<dbReference type="AlphaFoldDB" id="A0A1I2XSG7"/>
<dbReference type="SUPFAM" id="SSF118215">
    <property type="entry name" value="Proton glutamate symport protein"/>
    <property type="match status" value="1"/>
</dbReference>
<sequence>MKKLSIFTWAAILSITVVAIVNVLQQYGVLALPEEVLRVVRWMCIAVLVALGVRKRSLTVWILISMVVGAEIGYDFPEVATSLNVLSKVFLKLIKTIIAPLIFATLVVGIAGHANLKQVGSMGWKALLYFEVVTTLALFIGLAAINISKAGVGIDAGLAQTHEEIQAVPAQTTSEIILHVFPENIAKSIAEGQVLQIVVFSVIFAIALAMVPEKKRKPMLDFCESLAEVMFKFTKIIMYFAPVGVGAAIAYTVGHMGFGILLNLFQLLATLYVALLAFAVLVLLPIALIARVPVKRFLQAISGPVSIAFATTSSEAALPRAMEEMEKLGVPRRIVAFVMPTGYSFNLDGTTLYLALASVFVAQAAGVDLSLEQQLVIVFTLMLTSKGVAGVPRASLVILLGTVASFNLPVWPVFAILGIDELMDMARTSVNVTGNCLATAVVARWEGEFDPQPEVGLVETTNPEAEPLVEQESKIHV</sequence>
<feature type="transmembrane region" description="Helical" evidence="8">
    <location>
        <begin position="97"/>
        <end position="116"/>
    </location>
</feature>
<dbReference type="Pfam" id="PF00375">
    <property type="entry name" value="SDF"/>
    <property type="match status" value="1"/>
</dbReference>